<keyword evidence="10" id="KW-1185">Reference proteome</keyword>
<evidence type="ECO:0000256" key="2">
    <source>
        <dbReference type="ARBA" id="ARBA00008857"/>
    </source>
</evidence>
<dbReference type="Pfam" id="PF00589">
    <property type="entry name" value="Phage_integrase"/>
    <property type="match status" value="1"/>
</dbReference>
<evidence type="ECO:0000259" key="8">
    <source>
        <dbReference type="PROSITE" id="PS51900"/>
    </source>
</evidence>
<dbReference type="InterPro" id="IPR010998">
    <property type="entry name" value="Integrase_recombinase_N"/>
</dbReference>
<evidence type="ECO:0000313" key="9">
    <source>
        <dbReference type="EMBL" id="SDM54444.1"/>
    </source>
</evidence>
<comment type="similarity">
    <text evidence="2">Belongs to the 'phage' integrase family.</text>
</comment>
<evidence type="ECO:0000256" key="1">
    <source>
        <dbReference type="ARBA" id="ARBA00003283"/>
    </source>
</evidence>
<evidence type="ECO:0000259" key="7">
    <source>
        <dbReference type="PROSITE" id="PS51898"/>
    </source>
</evidence>
<keyword evidence="4 6" id="KW-0238">DNA-binding</keyword>
<dbReference type="GO" id="GO:0006310">
    <property type="term" value="P:DNA recombination"/>
    <property type="evidence" value="ECO:0007669"/>
    <property type="project" value="UniProtKB-KW"/>
</dbReference>
<dbReference type="GO" id="GO:0015074">
    <property type="term" value="P:DNA integration"/>
    <property type="evidence" value="ECO:0007669"/>
    <property type="project" value="UniProtKB-KW"/>
</dbReference>
<dbReference type="GO" id="GO:0003677">
    <property type="term" value="F:DNA binding"/>
    <property type="evidence" value="ECO:0007669"/>
    <property type="project" value="UniProtKB-UniRule"/>
</dbReference>
<proteinExistence type="inferred from homology"/>
<dbReference type="EMBL" id="FNGW01000014">
    <property type="protein sequence ID" value="SDM54444.1"/>
    <property type="molecule type" value="Genomic_DNA"/>
</dbReference>
<reference evidence="9 10" key="1">
    <citation type="submission" date="2016-10" db="EMBL/GenBank/DDBJ databases">
        <authorList>
            <person name="de Groot N.N."/>
        </authorList>
    </citation>
    <scope>NUCLEOTIDE SEQUENCE [LARGE SCALE GENOMIC DNA]</scope>
    <source>
        <strain evidence="9 10">DSM 797</strain>
    </source>
</reference>
<name>A0A1G9U453_9FIRM</name>
<dbReference type="InterPro" id="IPR004107">
    <property type="entry name" value="Integrase_SAM-like_N"/>
</dbReference>
<dbReference type="Proteomes" id="UP000199068">
    <property type="component" value="Unassembled WGS sequence"/>
</dbReference>
<dbReference type="InterPro" id="IPR011010">
    <property type="entry name" value="DNA_brk_join_enz"/>
</dbReference>
<dbReference type="InterPro" id="IPR002104">
    <property type="entry name" value="Integrase_catalytic"/>
</dbReference>
<dbReference type="CDD" id="cd01189">
    <property type="entry name" value="INT_ICEBs1_C_like"/>
    <property type="match status" value="1"/>
</dbReference>
<protein>
    <submittedName>
        <fullName evidence="9">Phage integrase, N-terminal SAM-like domain</fullName>
    </submittedName>
</protein>
<keyword evidence="3" id="KW-0229">DNA integration</keyword>
<evidence type="ECO:0000256" key="5">
    <source>
        <dbReference type="ARBA" id="ARBA00023172"/>
    </source>
</evidence>
<dbReference type="PROSITE" id="PS51898">
    <property type="entry name" value="TYR_RECOMBINASE"/>
    <property type="match status" value="1"/>
</dbReference>
<dbReference type="PANTHER" id="PTHR30349">
    <property type="entry name" value="PHAGE INTEGRASE-RELATED"/>
    <property type="match status" value="1"/>
</dbReference>
<organism evidence="9 10">
    <name type="scientific">Romboutsia lituseburensis DSM 797</name>
    <dbReference type="NCBI Taxonomy" id="1121325"/>
    <lineage>
        <taxon>Bacteria</taxon>
        <taxon>Bacillati</taxon>
        <taxon>Bacillota</taxon>
        <taxon>Clostridia</taxon>
        <taxon>Peptostreptococcales</taxon>
        <taxon>Peptostreptococcaceae</taxon>
        <taxon>Romboutsia</taxon>
    </lineage>
</organism>
<keyword evidence="5" id="KW-0233">DNA recombination</keyword>
<dbReference type="InterPro" id="IPR044068">
    <property type="entry name" value="CB"/>
</dbReference>
<evidence type="ECO:0000256" key="4">
    <source>
        <dbReference type="ARBA" id="ARBA00023125"/>
    </source>
</evidence>
<dbReference type="SUPFAM" id="SSF56349">
    <property type="entry name" value="DNA breaking-rejoining enzymes"/>
    <property type="match status" value="1"/>
</dbReference>
<dbReference type="Gene3D" id="1.10.150.130">
    <property type="match status" value="1"/>
</dbReference>
<accession>A0A1G9U453</accession>
<feature type="domain" description="Core-binding (CB)" evidence="8">
    <location>
        <begin position="65"/>
        <end position="149"/>
    </location>
</feature>
<feature type="domain" description="Tyr recombinase" evidence="7">
    <location>
        <begin position="171"/>
        <end position="368"/>
    </location>
</feature>
<dbReference type="RefSeq" id="WP_242872457.1">
    <property type="nucleotide sequence ID" value="NZ_FNGW01000014.1"/>
</dbReference>
<dbReference type="PROSITE" id="PS51900">
    <property type="entry name" value="CB"/>
    <property type="match status" value="1"/>
</dbReference>
<dbReference type="InterPro" id="IPR013762">
    <property type="entry name" value="Integrase-like_cat_sf"/>
</dbReference>
<dbReference type="PANTHER" id="PTHR30349:SF64">
    <property type="entry name" value="PROPHAGE INTEGRASE INTD-RELATED"/>
    <property type="match status" value="1"/>
</dbReference>
<dbReference type="STRING" id="1121325.SAMN04515677_11471"/>
<sequence length="380" mass="44426">MIDINIKSAFIRERNGNFNVIIEYFDEASNKCKQRSQGKYKTKKEAQKQLIELKNNINKNKSVICKDITLVQRCYAYVKENEDTWSHYTVTNRLSWIRNHFEPYWKNTLLKDVTVSNLQKFVNIIFKRFTAESSKVRYGFLRAILAECYRLREIPENPCDFIKLPKVKDTFEAEVYTKEEVKTLIDALNQHIIEPPILLMVLLGLRFGEACGLRWSDIDFDNNIINVNQIITYKPKYGFEFKDPKTESSKRSLHAPSELMQKLRKLKNDQNKLKLQSKLENKYDLVCLNGNLNPWTNPNLTTAYKRLLKANNLKQIRLHDLRHTNATLMLLSGTNMKTVSSRLGHTDIKISMNTYSHVLEEMDKDASNNLSQILFDSKSV</sequence>
<dbReference type="Pfam" id="PF14659">
    <property type="entry name" value="Phage_int_SAM_3"/>
    <property type="match status" value="1"/>
</dbReference>
<evidence type="ECO:0000256" key="3">
    <source>
        <dbReference type="ARBA" id="ARBA00022908"/>
    </source>
</evidence>
<dbReference type="InterPro" id="IPR050090">
    <property type="entry name" value="Tyrosine_recombinase_XerCD"/>
</dbReference>
<evidence type="ECO:0000256" key="6">
    <source>
        <dbReference type="PROSITE-ProRule" id="PRU01248"/>
    </source>
</evidence>
<dbReference type="AlphaFoldDB" id="A0A1G9U453"/>
<evidence type="ECO:0000313" key="10">
    <source>
        <dbReference type="Proteomes" id="UP000199068"/>
    </source>
</evidence>
<gene>
    <name evidence="9" type="ORF">SAMN04515677_11471</name>
</gene>
<comment type="function">
    <text evidence="1">Site-specific tyrosine recombinase, which acts by catalyzing the cutting and rejoining of the recombining DNA molecules.</text>
</comment>
<dbReference type="Gene3D" id="1.10.443.10">
    <property type="entry name" value="Intergrase catalytic core"/>
    <property type="match status" value="1"/>
</dbReference>